<dbReference type="InterPro" id="IPR014001">
    <property type="entry name" value="Helicase_ATP-bd"/>
</dbReference>
<evidence type="ECO:0000256" key="6">
    <source>
        <dbReference type="ARBA" id="ARBA00023125"/>
    </source>
</evidence>
<dbReference type="InterPro" id="IPR002464">
    <property type="entry name" value="DNA/RNA_helicase_DEAH_CS"/>
</dbReference>
<evidence type="ECO:0000256" key="8">
    <source>
        <dbReference type="ARBA" id="ARBA00034617"/>
    </source>
</evidence>
<dbReference type="InterPro" id="IPR011545">
    <property type="entry name" value="DEAD/DEAH_box_helicase_dom"/>
</dbReference>
<dbReference type="GO" id="GO:0003677">
    <property type="term" value="F:DNA binding"/>
    <property type="evidence" value="ECO:0007669"/>
    <property type="project" value="UniProtKB-KW"/>
</dbReference>
<feature type="domain" description="Helicase ATP-binding" evidence="11">
    <location>
        <begin position="28"/>
        <end position="211"/>
    </location>
</feature>
<dbReference type="InterPro" id="IPR001650">
    <property type="entry name" value="Helicase_C-like"/>
</dbReference>
<protein>
    <recommendedName>
        <fullName evidence="9">DNA 3'-5' helicase</fullName>
        <ecNumber evidence="9">5.6.2.4</ecNumber>
    </recommendedName>
</protein>
<dbReference type="EC" id="5.6.2.4" evidence="9"/>
<keyword evidence="5" id="KW-0067">ATP-binding</keyword>
<keyword evidence="7" id="KW-0413">Isomerase</keyword>
<feature type="domain" description="Helicase C-terminal" evidence="12">
    <location>
        <begin position="240"/>
        <end position="387"/>
    </location>
</feature>
<evidence type="ECO:0000259" key="12">
    <source>
        <dbReference type="PROSITE" id="PS51194"/>
    </source>
</evidence>
<dbReference type="GO" id="GO:0016787">
    <property type="term" value="F:hydrolase activity"/>
    <property type="evidence" value="ECO:0007669"/>
    <property type="project" value="UniProtKB-KW"/>
</dbReference>
<gene>
    <name evidence="13" type="ORF">PHATRDRAFT_14845</name>
</gene>
<dbReference type="Proteomes" id="UP000000759">
    <property type="component" value="Chromosome 16"/>
</dbReference>
<dbReference type="AlphaFoldDB" id="B7G5Z4"/>
<evidence type="ECO:0000256" key="5">
    <source>
        <dbReference type="ARBA" id="ARBA00022840"/>
    </source>
</evidence>
<keyword evidence="3" id="KW-0378">Hydrolase</keyword>
<evidence type="ECO:0000256" key="1">
    <source>
        <dbReference type="ARBA" id="ARBA00005446"/>
    </source>
</evidence>
<keyword evidence="6" id="KW-0238">DNA-binding</keyword>
<dbReference type="EMBL" id="CM000618">
    <property type="protein sequence ID" value="EEC45921.1"/>
    <property type="molecule type" value="Genomic_DNA"/>
</dbReference>
<dbReference type="FunFam" id="3.40.50.300:FF:001389">
    <property type="entry name" value="ATP-dependent DNA helicase RecQ"/>
    <property type="match status" value="1"/>
</dbReference>
<evidence type="ECO:0000256" key="3">
    <source>
        <dbReference type="ARBA" id="ARBA00022801"/>
    </source>
</evidence>
<dbReference type="GO" id="GO:0005524">
    <property type="term" value="F:ATP binding"/>
    <property type="evidence" value="ECO:0007669"/>
    <property type="project" value="UniProtKB-KW"/>
</dbReference>
<dbReference type="RefSeq" id="XP_002182634.1">
    <property type="nucleotide sequence ID" value="XM_002182598.1"/>
</dbReference>
<dbReference type="GeneID" id="7203462"/>
<dbReference type="Pfam" id="PF00270">
    <property type="entry name" value="DEAD"/>
    <property type="match status" value="1"/>
</dbReference>
<dbReference type="OrthoDB" id="10261556at2759"/>
<dbReference type="PROSITE" id="PS51194">
    <property type="entry name" value="HELICASE_CTER"/>
    <property type="match status" value="1"/>
</dbReference>
<dbReference type="HOGENOM" id="CLU_318193_0_0_1"/>
<dbReference type="GO" id="GO:0043138">
    <property type="term" value="F:3'-5' DNA helicase activity"/>
    <property type="evidence" value="ECO:0007669"/>
    <property type="project" value="UniProtKB-EC"/>
</dbReference>
<dbReference type="SMART" id="SM00487">
    <property type="entry name" value="DEXDc"/>
    <property type="match status" value="1"/>
</dbReference>
<dbReference type="GO" id="GO:0005737">
    <property type="term" value="C:cytoplasm"/>
    <property type="evidence" value="ECO:0007669"/>
    <property type="project" value="TreeGrafter"/>
</dbReference>
<comment type="similarity">
    <text evidence="1">Belongs to the helicase family. RecQ subfamily.</text>
</comment>
<feature type="non-terminal residue" evidence="13">
    <location>
        <position position="440"/>
    </location>
</feature>
<dbReference type="GO" id="GO:0005694">
    <property type="term" value="C:chromosome"/>
    <property type="evidence" value="ECO:0007669"/>
    <property type="project" value="TreeGrafter"/>
</dbReference>
<dbReference type="PROSITE" id="PS51192">
    <property type="entry name" value="HELICASE_ATP_BIND_1"/>
    <property type="match status" value="1"/>
</dbReference>
<evidence type="ECO:0000256" key="7">
    <source>
        <dbReference type="ARBA" id="ARBA00023235"/>
    </source>
</evidence>
<dbReference type="GO" id="GO:0009378">
    <property type="term" value="F:four-way junction helicase activity"/>
    <property type="evidence" value="ECO:0007669"/>
    <property type="project" value="TreeGrafter"/>
</dbReference>
<dbReference type="CDD" id="cd18794">
    <property type="entry name" value="SF2_C_RecQ"/>
    <property type="match status" value="1"/>
</dbReference>
<feature type="region of interest" description="Disordered" evidence="10">
    <location>
        <begin position="402"/>
        <end position="424"/>
    </location>
</feature>
<evidence type="ECO:0000259" key="11">
    <source>
        <dbReference type="PROSITE" id="PS51192"/>
    </source>
</evidence>
<dbReference type="PaxDb" id="2850-Phatr14845"/>
<evidence type="ECO:0000256" key="4">
    <source>
        <dbReference type="ARBA" id="ARBA00022806"/>
    </source>
</evidence>
<dbReference type="PANTHER" id="PTHR13710:SF105">
    <property type="entry name" value="ATP-DEPENDENT DNA HELICASE Q1"/>
    <property type="match status" value="1"/>
</dbReference>
<dbReference type="KEGG" id="pti:PHATRDRAFT_14845"/>
<keyword evidence="4" id="KW-0347">Helicase</keyword>
<dbReference type="PANTHER" id="PTHR13710">
    <property type="entry name" value="DNA HELICASE RECQ FAMILY MEMBER"/>
    <property type="match status" value="1"/>
</dbReference>
<proteinExistence type="inferred from homology"/>
<dbReference type="SMART" id="SM00490">
    <property type="entry name" value="HELICc"/>
    <property type="match status" value="1"/>
</dbReference>
<feature type="non-terminal residue" evidence="13">
    <location>
        <position position="1"/>
    </location>
</feature>
<evidence type="ECO:0000256" key="2">
    <source>
        <dbReference type="ARBA" id="ARBA00022741"/>
    </source>
</evidence>
<dbReference type="InterPro" id="IPR027417">
    <property type="entry name" value="P-loop_NTPase"/>
</dbReference>
<keyword evidence="2" id="KW-0547">Nucleotide-binding</keyword>
<dbReference type="FunFam" id="3.40.50.300:FF:001456">
    <property type="entry name" value="ATP-dependent DNA helicase"/>
    <property type="match status" value="1"/>
</dbReference>
<dbReference type="SUPFAM" id="SSF52540">
    <property type="entry name" value="P-loop containing nucleoside triphosphate hydrolases"/>
    <property type="match status" value="1"/>
</dbReference>
<keyword evidence="14" id="KW-1185">Reference proteome</keyword>
<feature type="compositionally biased region" description="Basic and acidic residues" evidence="10">
    <location>
        <begin position="413"/>
        <end position="424"/>
    </location>
</feature>
<dbReference type="GO" id="GO:0000724">
    <property type="term" value="P:double-strand break repair via homologous recombination"/>
    <property type="evidence" value="ECO:0007669"/>
    <property type="project" value="TreeGrafter"/>
</dbReference>
<dbReference type="Pfam" id="PF00271">
    <property type="entry name" value="Helicase_C"/>
    <property type="match status" value="1"/>
</dbReference>
<reference evidence="13 14" key="1">
    <citation type="journal article" date="2008" name="Nature">
        <title>The Phaeodactylum genome reveals the evolutionary history of diatom genomes.</title>
        <authorList>
            <person name="Bowler C."/>
            <person name="Allen A.E."/>
            <person name="Badger J.H."/>
            <person name="Grimwood J."/>
            <person name="Jabbari K."/>
            <person name="Kuo A."/>
            <person name="Maheswari U."/>
            <person name="Martens C."/>
            <person name="Maumus F."/>
            <person name="Otillar R.P."/>
            <person name="Rayko E."/>
            <person name="Salamov A."/>
            <person name="Vandepoele K."/>
            <person name="Beszteri B."/>
            <person name="Gruber A."/>
            <person name="Heijde M."/>
            <person name="Katinka M."/>
            <person name="Mock T."/>
            <person name="Valentin K."/>
            <person name="Verret F."/>
            <person name="Berges J.A."/>
            <person name="Brownlee C."/>
            <person name="Cadoret J.P."/>
            <person name="Chiovitti A."/>
            <person name="Choi C.J."/>
            <person name="Coesel S."/>
            <person name="De Martino A."/>
            <person name="Detter J.C."/>
            <person name="Durkin C."/>
            <person name="Falciatore A."/>
            <person name="Fournet J."/>
            <person name="Haruta M."/>
            <person name="Huysman M.J."/>
            <person name="Jenkins B.D."/>
            <person name="Jiroutova K."/>
            <person name="Jorgensen R.E."/>
            <person name="Joubert Y."/>
            <person name="Kaplan A."/>
            <person name="Kroger N."/>
            <person name="Kroth P.G."/>
            <person name="La Roche J."/>
            <person name="Lindquist E."/>
            <person name="Lommer M."/>
            <person name="Martin-Jezequel V."/>
            <person name="Lopez P.J."/>
            <person name="Lucas S."/>
            <person name="Mangogna M."/>
            <person name="McGinnis K."/>
            <person name="Medlin L.K."/>
            <person name="Montsant A."/>
            <person name="Oudot-Le Secq M.P."/>
            <person name="Napoli C."/>
            <person name="Obornik M."/>
            <person name="Parker M.S."/>
            <person name="Petit J.L."/>
            <person name="Porcel B.M."/>
            <person name="Poulsen N."/>
            <person name="Robison M."/>
            <person name="Rychlewski L."/>
            <person name="Rynearson T.A."/>
            <person name="Schmutz J."/>
            <person name="Shapiro H."/>
            <person name="Siaut M."/>
            <person name="Stanley M."/>
            <person name="Sussman M.R."/>
            <person name="Taylor A.R."/>
            <person name="Vardi A."/>
            <person name="von Dassow P."/>
            <person name="Vyverman W."/>
            <person name="Willis A."/>
            <person name="Wyrwicz L.S."/>
            <person name="Rokhsar D.S."/>
            <person name="Weissenbach J."/>
            <person name="Armbrust E.V."/>
            <person name="Green B.R."/>
            <person name="Van de Peer Y."/>
            <person name="Grigoriev I.V."/>
        </authorList>
    </citation>
    <scope>NUCLEOTIDE SEQUENCE [LARGE SCALE GENOMIC DNA]</scope>
    <source>
        <strain evidence="13 14">CCAP 1055/1</strain>
    </source>
</reference>
<dbReference type="STRING" id="556484.B7G5Z4"/>
<evidence type="ECO:0000256" key="10">
    <source>
        <dbReference type="SAM" id="MobiDB-lite"/>
    </source>
</evidence>
<reference evidence="14" key="2">
    <citation type="submission" date="2008-08" db="EMBL/GenBank/DDBJ databases">
        <authorList>
            <consortium name="Diatom Consortium"/>
            <person name="Grigoriev I."/>
            <person name="Grimwood J."/>
            <person name="Kuo A."/>
            <person name="Otillar R.P."/>
            <person name="Salamov A."/>
            <person name="Detter J.C."/>
            <person name="Lindquist E."/>
            <person name="Shapiro H."/>
            <person name="Lucas S."/>
            <person name="Glavina del Rio T."/>
            <person name="Pitluck S."/>
            <person name="Rokhsar D."/>
            <person name="Bowler C."/>
        </authorList>
    </citation>
    <scope>GENOME REANNOTATION</scope>
    <source>
        <strain evidence="14">CCAP 1055/1</strain>
    </source>
</reference>
<comment type="catalytic activity">
    <reaction evidence="8">
        <text>Couples ATP hydrolysis with the unwinding of duplex DNA by translocating in the 3'-5' direction.</text>
        <dbReference type="EC" id="5.6.2.4"/>
    </reaction>
</comment>
<dbReference type="eggNOG" id="KOG0351">
    <property type="taxonomic scope" value="Eukaryota"/>
</dbReference>
<dbReference type="InterPro" id="IPR004589">
    <property type="entry name" value="DNA_helicase_ATP-dep_RecQ"/>
</dbReference>
<dbReference type="Gene3D" id="3.40.50.300">
    <property type="entry name" value="P-loop containing nucleotide triphosphate hydrolases"/>
    <property type="match status" value="2"/>
</dbReference>
<dbReference type="InParanoid" id="B7G5Z4"/>
<evidence type="ECO:0000256" key="9">
    <source>
        <dbReference type="ARBA" id="ARBA00034808"/>
    </source>
</evidence>
<dbReference type="NCBIfam" id="TIGR00614">
    <property type="entry name" value="recQ_fam"/>
    <property type="match status" value="1"/>
</dbReference>
<dbReference type="PROSITE" id="PS00690">
    <property type="entry name" value="DEAH_ATP_HELICASE"/>
    <property type="match status" value="1"/>
</dbReference>
<evidence type="ECO:0000313" key="14">
    <source>
        <dbReference type="Proteomes" id="UP000000759"/>
    </source>
</evidence>
<name>B7G5Z4_PHATC</name>
<evidence type="ECO:0000313" key="13">
    <source>
        <dbReference type="EMBL" id="EEC45921.1"/>
    </source>
</evidence>
<sequence>FQWSSSMMYHLQYSFRIRSFRDHQKEIVNATMSGDDVFVIMRTGGGKSLTYQLPALLEGRGPSAQVTFVISPLLSLIQDQEEQMNAFCPNSATSFSSGLTGGNAEHARRWSMVRDPTAGMCLVFVTPEKVHKSGKLKSELQKLHDQGRLGRFVVDEAHCVSQYGHDFRPDYAQLGILKRQFPSIPMIAVTATASDRVREDVCQILRLGTRYRFFRSTANRPNLQYSVRPKPDSKDGILANMAAFIQEHHAKDAGIVYTFSKKDADTVADALCQYGIVARSYHSDVSPTNKEYIHRSWMRNETQVVVATIAFGLGINKPDVRFVLHHTISKTLEAYYQESGRAGRDGRDANCVLYYSPKDVPRMMKMVHGSNGEQLLWTMVRYGQASGNDAVCKAIMLASLGEPDSPDPQQVQKENDGITTDSRDVGKHAKTVVQLLQKRI</sequence>
<accession>B7G5Z4</accession>
<organism evidence="13 14">
    <name type="scientific">Phaeodactylum tricornutum (strain CCAP 1055/1)</name>
    <dbReference type="NCBI Taxonomy" id="556484"/>
    <lineage>
        <taxon>Eukaryota</taxon>
        <taxon>Sar</taxon>
        <taxon>Stramenopiles</taxon>
        <taxon>Ochrophyta</taxon>
        <taxon>Bacillariophyta</taxon>
        <taxon>Bacillariophyceae</taxon>
        <taxon>Bacillariophycidae</taxon>
        <taxon>Naviculales</taxon>
        <taxon>Phaeodactylaceae</taxon>
        <taxon>Phaeodactylum</taxon>
    </lineage>
</organism>